<dbReference type="EMBL" id="OU466862">
    <property type="protein sequence ID" value="CAH2072434.1"/>
    <property type="molecule type" value="Genomic_DNA"/>
</dbReference>
<name>A0AAU9SQK7_THLAR</name>
<gene>
    <name evidence="2" type="ORF">TAV2_LOCUS20788</name>
</gene>
<sequence>MAGSLTSEIQLSLVLLLSTLVTVIWPRLSKNQLDKTEALISPWRQTSSWLTPDGSSPSLNAPESGTLLDIQEVMETSFLVLRLNPIFIPGSNTLVGWSKLCHTTRPGTPPGPTSRTTKFPESSKVADTFLADESCPAGLWFTKIGKAFACVILRTPLVSIDREPDESKTDSIPTYLLPADPSTKVDDSLGVKNPRMKMPPAEINCSQSLRCCPGFNVSVLCGEMARTNSRKIGVRMRRRGIRMGERAMLGLSVCFTLSCLLTLKRNL</sequence>
<feature type="chain" id="PRO_5043998298" evidence="1">
    <location>
        <begin position="27"/>
        <end position="267"/>
    </location>
</feature>
<reference evidence="2 3" key="1">
    <citation type="submission" date="2022-03" db="EMBL/GenBank/DDBJ databases">
        <authorList>
            <person name="Nunn A."/>
            <person name="Chopra R."/>
            <person name="Nunn A."/>
            <person name="Contreras Garrido A."/>
        </authorList>
    </citation>
    <scope>NUCLEOTIDE SEQUENCE [LARGE SCALE GENOMIC DNA]</scope>
</reference>
<dbReference type="Proteomes" id="UP000836841">
    <property type="component" value="Chromosome 6"/>
</dbReference>
<proteinExistence type="predicted"/>
<evidence type="ECO:0000313" key="2">
    <source>
        <dbReference type="EMBL" id="CAH2072434.1"/>
    </source>
</evidence>
<evidence type="ECO:0000256" key="1">
    <source>
        <dbReference type="SAM" id="SignalP"/>
    </source>
</evidence>
<protein>
    <submittedName>
        <fullName evidence="2">Uncharacterized protein</fullName>
    </submittedName>
</protein>
<accession>A0AAU9SQK7</accession>
<keyword evidence="3" id="KW-1185">Reference proteome</keyword>
<organism evidence="2 3">
    <name type="scientific">Thlaspi arvense</name>
    <name type="common">Field penny-cress</name>
    <dbReference type="NCBI Taxonomy" id="13288"/>
    <lineage>
        <taxon>Eukaryota</taxon>
        <taxon>Viridiplantae</taxon>
        <taxon>Streptophyta</taxon>
        <taxon>Embryophyta</taxon>
        <taxon>Tracheophyta</taxon>
        <taxon>Spermatophyta</taxon>
        <taxon>Magnoliopsida</taxon>
        <taxon>eudicotyledons</taxon>
        <taxon>Gunneridae</taxon>
        <taxon>Pentapetalae</taxon>
        <taxon>rosids</taxon>
        <taxon>malvids</taxon>
        <taxon>Brassicales</taxon>
        <taxon>Brassicaceae</taxon>
        <taxon>Thlaspideae</taxon>
        <taxon>Thlaspi</taxon>
    </lineage>
</organism>
<evidence type="ECO:0000313" key="3">
    <source>
        <dbReference type="Proteomes" id="UP000836841"/>
    </source>
</evidence>
<dbReference type="AlphaFoldDB" id="A0AAU9SQK7"/>
<feature type="signal peptide" evidence="1">
    <location>
        <begin position="1"/>
        <end position="26"/>
    </location>
</feature>
<keyword evidence="1" id="KW-0732">Signal</keyword>